<evidence type="ECO:0000256" key="8">
    <source>
        <dbReference type="ARBA" id="ARBA00022741"/>
    </source>
</evidence>
<dbReference type="InterPro" id="IPR005467">
    <property type="entry name" value="His_kinase_dom"/>
</dbReference>
<dbReference type="PANTHER" id="PTHR43547">
    <property type="entry name" value="TWO-COMPONENT HISTIDINE KINASE"/>
    <property type="match status" value="1"/>
</dbReference>
<evidence type="ECO:0000256" key="14">
    <source>
        <dbReference type="SAM" id="Phobius"/>
    </source>
</evidence>
<dbReference type="SMART" id="SM00387">
    <property type="entry name" value="HATPase_c"/>
    <property type="match status" value="1"/>
</dbReference>
<keyword evidence="8" id="KW-0547">Nucleotide-binding</keyword>
<dbReference type="Proteomes" id="UP000627781">
    <property type="component" value="Unassembled WGS sequence"/>
</dbReference>
<dbReference type="PRINTS" id="PR00344">
    <property type="entry name" value="BCTRLSENSOR"/>
</dbReference>
<dbReference type="Pfam" id="PF02518">
    <property type="entry name" value="HATPase_c"/>
    <property type="match status" value="1"/>
</dbReference>
<evidence type="ECO:0000256" key="9">
    <source>
        <dbReference type="ARBA" id="ARBA00022777"/>
    </source>
</evidence>
<dbReference type="InterPro" id="IPR004358">
    <property type="entry name" value="Sig_transdc_His_kin-like_C"/>
</dbReference>
<feature type="domain" description="Histidine kinase" evidence="15">
    <location>
        <begin position="324"/>
        <end position="516"/>
    </location>
</feature>
<evidence type="ECO:0000256" key="13">
    <source>
        <dbReference type="ARBA" id="ARBA00023136"/>
    </source>
</evidence>
<evidence type="ECO:0000256" key="3">
    <source>
        <dbReference type="ARBA" id="ARBA00012438"/>
    </source>
</evidence>
<dbReference type="Pfam" id="PF17203">
    <property type="entry name" value="sCache_3_2"/>
    <property type="match status" value="1"/>
</dbReference>
<accession>A0ABR8PVK0</accession>
<dbReference type="Gene3D" id="1.10.287.130">
    <property type="match status" value="1"/>
</dbReference>
<dbReference type="InterPro" id="IPR016120">
    <property type="entry name" value="Sig_transdc_His_kin_SpoOB"/>
</dbReference>
<dbReference type="InterPro" id="IPR033463">
    <property type="entry name" value="sCache_3"/>
</dbReference>
<organism evidence="16 17">
    <name type="scientific">Clostridium cibarium</name>
    <dbReference type="NCBI Taxonomy" id="2762247"/>
    <lineage>
        <taxon>Bacteria</taxon>
        <taxon>Bacillati</taxon>
        <taxon>Bacillota</taxon>
        <taxon>Clostridia</taxon>
        <taxon>Eubacteriales</taxon>
        <taxon>Clostridiaceae</taxon>
        <taxon>Clostridium</taxon>
    </lineage>
</organism>
<dbReference type="InterPro" id="IPR003594">
    <property type="entry name" value="HATPase_dom"/>
</dbReference>
<evidence type="ECO:0000313" key="17">
    <source>
        <dbReference type="Proteomes" id="UP000627781"/>
    </source>
</evidence>
<keyword evidence="4" id="KW-1003">Cell membrane</keyword>
<evidence type="ECO:0000256" key="2">
    <source>
        <dbReference type="ARBA" id="ARBA00004651"/>
    </source>
</evidence>
<dbReference type="SUPFAM" id="SSF55890">
    <property type="entry name" value="Sporulation response regulatory protein Spo0B"/>
    <property type="match status" value="1"/>
</dbReference>
<comment type="catalytic activity">
    <reaction evidence="1">
        <text>ATP + protein L-histidine = ADP + protein N-phospho-L-histidine.</text>
        <dbReference type="EC" id="2.7.13.3"/>
    </reaction>
</comment>
<evidence type="ECO:0000256" key="6">
    <source>
        <dbReference type="ARBA" id="ARBA00022679"/>
    </source>
</evidence>
<dbReference type="EC" id="2.7.13.3" evidence="3"/>
<dbReference type="Gene3D" id="3.30.565.10">
    <property type="entry name" value="Histidine kinase-like ATPase, C-terminal domain"/>
    <property type="match status" value="1"/>
</dbReference>
<keyword evidence="9" id="KW-0418">Kinase</keyword>
<dbReference type="InterPro" id="IPR035965">
    <property type="entry name" value="PAS-like_dom_sf"/>
</dbReference>
<keyword evidence="12" id="KW-0902">Two-component regulatory system</keyword>
<evidence type="ECO:0000256" key="1">
    <source>
        <dbReference type="ARBA" id="ARBA00000085"/>
    </source>
</evidence>
<dbReference type="InterPro" id="IPR036890">
    <property type="entry name" value="HATPase_C_sf"/>
</dbReference>
<keyword evidence="5" id="KW-0597">Phosphoprotein</keyword>
<dbReference type="SUPFAM" id="SSF103190">
    <property type="entry name" value="Sensory domain-like"/>
    <property type="match status" value="1"/>
</dbReference>
<dbReference type="InterPro" id="IPR029151">
    <property type="entry name" value="Sensor-like_sf"/>
</dbReference>
<name>A0ABR8PVK0_9CLOT</name>
<dbReference type="SUPFAM" id="SSF55785">
    <property type="entry name" value="PYP-like sensor domain (PAS domain)"/>
    <property type="match status" value="1"/>
</dbReference>
<keyword evidence="7 14" id="KW-0812">Transmembrane</keyword>
<evidence type="ECO:0000313" key="16">
    <source>
        <dbReference type="EMBL" id="MBD7912180.1"/>
    </source>
</evidence>
<keyword evidence="13 14" id="KW-0472">Membrane</keyword>
<dbReference type="EMBL" id="JACSRA010000020">
    <property type="protein sequence ID" value="MBD7912180.1"/>
    <property type="molecule type" value="Genomic_DNA"/>
</dbReference>
<proteinExistence type="predicted"/>
<keyword evidence="17" id="KW-1185">Reference proteome</keyword>
<evidence type="ECO:0000256" key="4">
    <source>
        <dbReference type="ARBA" id="ARBA00022475"/>
    </source>
</evidence>
<evidence type="ECO:0000259" key="15">
    <source>
        <dbReference type="PROSITE" id="PS50109"/>
    </source>
</evidence>
<dbReference type="PROSITE" id="PS50109">
    <property type="entry name" value="HIS_KIN"/>
    <property type="match status" value="1"/>
</dbReference>
<dbReference type="Gene3D" id="3.30.450.20">
    <property type="entry name" value="PAS domain"/>
    <property type="match status" value="2"/>
</dbReference>
<evidence type="ECO:0000256" key="11">
    <source>
        <dbReference type="ARBA" id="ARBA00022989"/>
    </source>
</evidence>
<evidence type="ECO:0000256" key="10">
    <source>
        <dbReference type="ARBA" id="ARBA00022840"/>
    </source>
</evidence>
<dbReference type="Pfam" id="PF14689">
    <property type="entry name" value="SPOB_a"/>
    <property type="match status" value="1"/>
</dbReference>
<dbReference type="InterPro" id="IPR039506">
    <property type="entry name" value="SPOB_a"/>
</dbReference>
<evidence type="ECO:0000256" key="7">
    <source>
        <dbReference type="ARBA" id="ARBA00022692"/>
    </source>
</evidence>
<keyword evidence="11 14" id="KW-1133">Transmembrane helix</keyword>
<protein>
    <recommendedName>
        <fullName evidence="3">histidine kinase</fullName>
        <ecNumber evidence="3">2.7.13.3</ecNumber>
    </recommendedName>
</protein>
<feature type="transmembrane region" description="Helical" evidence="14">
    <location>
        <begin position="171"/>
        <end position="192"/>
    </location>
</feature>
<sequence>MKKINFEKKIILTAVLITFIPLVLSYIVFLQDKLSSNENRIKMNLKTTAVNMSQSNLIQEKLYKRENDGSIQEYTKKFINDLGDIDLIVIGDMTGEKYSHLDETQVGKKYVNNDNKEVIEKGTSYYSTMEGSMGYTLRRFEPIMYDGKQVGFVMVGKYSDDISLTTRKITLTYTFLLILSLSIAIVIHKSLARKVKKAMLGMEPEEITMLYNQKNIIINSVKDGIIALDKENKITDINNNCYRLFEDFSPVKTIDKLWSYIEAKKPFTMKEMIIQGKRIFVTLNPIIEEKNYYGTVITLIDREDINKVAKEITGIDEVVKNLRANVHEFKNNLHVIVGLLQLKEYDETIKYIRKIQQVQENNTVKFLNIEDYYVRALMLSRELVAKERNIEFVITKDSFLYGKHNFIDSYDLVTILGNLIENAFEACTIGEKDRNKVEVSLWEDDDIIKIIVKDNGKAIDKEIKEKIFVEGESTKGQGRGTGLYLVKSRVELYNGDIKIDEDKDGKIFIITILKGE</sequence>
<evidence type="ECO:0000256" key="5">
    <source>
        <dbReference type="ARBA" id="ARBA00022553"/>
    </source>
</evidence>
<comment type="caution">
    <text evidence="16">The sequence shown here is derived from an EMBL/GenBank/DDBJ whole genome shotgun (WGS) entry which is preliminary data.</text>
</comment>
<gene>
    <name evidence="16" type="ORF">H9661_12515</name>
</gene>
<evidence type="ECO:0000256" key="12">
    <source>
        <dbReference type="ARBA" id="ARBA00023012"/>
    </source>
</evidence>
<keyword evidence="6" id="KW-0808">Transferase</keyword>
<dbReference type="PANTHER" id="PTHR43547:SF10">
    <property type="entry name" value="SENSOR HISTIDINE KINASE DCUS"/>
    <property type="match status" value="1"/>
</dbReference>
<dbReference type="RefSeq" id="WP_143317619.1">
    <property type="nucleotide sequence ID" value="NZ_JACSRA010000020.1"/>
</dbReference>
<keyword evidence="10" id="KW-0067">ATP-binding</keyword>
<reference evidence="16 17" key="1">
    <citation type="submission" date="2020-08" db="EMBL/GenBank/DDBJ databases">
        <title>A Genomic Blueprint of the Chicken Gut Microbiome.</title>
        <authorList>
            <person name="Gilroy R."/>
            <person name="Ravi A."/>
            <person name="Getino M."/>
            <person name="Pursley I."/>
            <person name="Horton D.L."/>
            <person name="Alikhan N.-F."/>
            <person name="Baker D."/>
            <person name="Gharbi K."/>
            <person name="Hall N."/>
            <person name="Watson M."/>
            <person name="Adriaenssens E.M."/>
            <person name="Foster-Nyarko E."/>
            <person name="Jarju S."/>
            <person name="Secka A."/>
            <person name="Antonio M."/>
            <person name="Oren A."/>
            <person name="Chaudhuri R."/>
            <person name="La Ragione R.M."/>
            <person name="Hildebrand F."/>
            <person name="Pallen M.J."/>
        </authorList>
    </citation>
    <scope>NUCLEOTIDE SEQUENCE [LARGE SCALE GENOMIC DNA]</scope>
    <source>
        <strain evidence="16 17">Sa3CVN1</strain>
    </source>
</reference>
<comment type="subcellular location">
    <subcellularLocation>
        <location evidence="2">Cell membrane</location>
        <topology evidence="2">Multi-pass membrane protein</topology>
    </subcellularLocation>
</comment>
<dbReference type="SUPFAM" id="SSF55874">
    <property type="entry name" value="ATPase domain of HSP90 chaperone/DNA topoisomerase II/histidine kinase"/>
    <property type="match status" value="1"/>
</dbReference>